<gene>
    <name evidence="1" type="ORF">ACFQZJ_17150</name>
</gene>
<dbReference type="PROSITE" id="PS51257">
    <property type="entry name" value="PROKAR_LIPOPROTEIN"/>
    <property type="match status" value="1"/>
</dbReference>
<reference evidence="2" key="1">
    <citation type="journal article" date="2019" name="Int. J. Syst. Evol. Microbiol.">
        <title>The Global Catalogue of Microorganisms (GCM) 10K type strain sequencing project: providing services to taxonomists for standard genome sequencing and annotation.</title>
        <authorList>
            <consortium name="The Broad Institute Genomics Platform"/>
            <consortium name="The Broad Institute Genome Sequencing Center for Infectious Disease"/>
            <person name="Wu L."/>
            <person name="Ma J."/>
        </authorList>
    </citation>
    <scope>NUCLEOTIDE SEQUENCE [LARGE SCALE GENOMIC DNA]</scope>
    <source>
        <strain evidence="2">CCUG 61948</strain>
    </source>
</reference>
<accession>A0ABW3B8G1</accession>
<comment type="caution">
    <text evidence="1">The sequence shown here is derived from an EMBL/GenBank/DDBJ whole genome shotgun (WGS) entry which is preliminary data.</text>
</comment>
<dbReference type="RefSeq" id="WP_379936116.1">
    <property type="nucleotide sequence ID" value="NZ_JBHTHY010000014.1"/>
</dbReference>
<dbReference type="Proteomes" id="UP001597012">
    <property type="component" value="Unassembled WGS sequence"/>
</dbReference>
<sequence>MKRILLFFLVCTILSSCTNDDDNGIDCRLFDPAFPSLYVSLVDENGENLFENGTMNPDSLRVNGNFEGAGFNFNSANEFAVPDADIRKLDNTIGLAVPNLGTFQHTIFWSQNDSIVVGVSGELTKIPCNISYFTPINATYKGAQITLTEVPPLQFLLVLEL</sequence>
<keyword evidence="2" id="KW-1185">Reference proteome</keyword>
<evidence type="ECO:0000313" key="1">
    <source>
        <dbReference type="EMBL" id="MFD0799206.1"/>
    </source>
</evidence>
<organism evidence="1 2">
    <name type="scientific">Maribacter chungangensis</name>
    <dbReference type="NCBI Taxonomy" id="1069117"/>
    <lineage>
        <taxon>Bacteria</taxon>
        <taxon>Pseudomonadati</taxon>
        <taxon>Bacteroidota</taxon>
        <taxon>Flavobacteriia</taxon>
        <taxon>Flavobacteriales</taxon>
        <taxon>Flavobacteriaceae</taxon>
        <taxon>Maribacter</taxon>
    </lineage>
</organism>
<proteinExistence type="predicted"/>
<dbReference type="EMBL" id="JBHTHY010000014">
    <property type="protein sequence ID" value="MFD0799206.1"/>
    <property type="molecule type" value="Genomic_DNA"/>
</dbReference>
<evidence type="ECO:0008006" key="3">
    <source>
        <dbReference type="Google" id="ProtNLM"/>
    </source>
</evidence>
<evidence type="ECO:0000313" key="2">
    <source>
        <dbReference type="Proteomes" id="UP001597012"/>
    </source>
</evidence>
<name>A0ABW3B8G1_9FLAO</name>
<protein>
    <recommendedName>
        <fullName evidence="3">Lipoprotein</fullName>
    </recommendedName>
</protein>